<dbReference type="InterPro" id="IPR032466">
    <property type="entry name" value="Metal_Hydrolase"/>
</dbReference>
<dbReference type="KEGG" id="bgoe:IFJ75_04720"/>
<organism evidence="2 3">
    <name type="scientific">Brevundimonas goettingensis</name>
    <dbReference type="NCBI Taxonomy" id="2774190"/>
    <lineage>
        <taxon>Bacteria</taxon>
        <taxon>Pseudomonadati</taxon>
        <taxon>Pseudomonadota</taxon>
        <taxon>Alphaproteobacteria</taxon>
        <taxon>Caulobacterales</taxon>
        <taxon>Caulobacteraceae</taxon>
        <taxon>Brevundimonas</taxon>
    </lineage>
</organism>
<dbReference type="Gene3D" id="3.10.310.70">
    <property type="match status" value="1"/>
</dbReference>
<dbReference type="Gene3D" id="2.30.40.10">
    <property type="entry name" value="Urease, subunit C, domain 1"/>
    <property type="match status" value="1"/>
</dbReference>
<dbReference type="Pfam" id="PF07969">
    <property type="entry name" value="Amidohydro_3"/>
    <property type="match status" value="1"/>
</dbReference>
<dbReference type="InterPro" id="IPR033932">
    <property type="entry name" value="YtcJ-like"/>
</dbReference>
<evidence type="ECO:0000313" key="2">
    <source>
        <dbReference type="EMBL" id="QTC93198.1"/>
    </source>
</evidence>
<accession>A0A975C3J4</accession>
<dbReference type="PANTHER" id="PTHR22642">
    <property type="entry name" value="IMIDAZOLONEPROPIONASE"/>
    <property type="match status" value="1"/>
</dbReference>
<dbReference type="CDD" id="cd01300">
    <property type="entry name" value="YtcJ_like"/>
    <property type="match status" value="1"/>
</dbReference>
<keyword evidence="3" id="KW-1185">Reference proteome</keyword>
<dbReference type="InterPro" id="IPR013108">
    <property type="entry name" value="Amidohydro_3"/>
</dbReference>
<reference evidence="2" key="1">
    <citation type="submission" date="2020-09" db="EMBL/GenBank/DDBJ databases">
        <title>Brevundimonas sp. LVF2 isolated from a puddle in Goettingen, Germany.</title>
        <authorList>
            <person name="Friedrich I."/>
            <person name="Klassen A."/>
            <person name="Hannes N."/>
            <person name="Schneider D."/>
            <person name="Hertel R."/>
            <person name="Daniel R."/>
        </authorList>
    </citation>
    <scope>NUCLEOTIDE SEQUENCE</scope>
    <source>
        <strain evidence="2">LVF2</strain>
    </source>
</reference>
<dbReference type="Gene3D" id="3.20.20.140">
    <property type="entry name" value="Metal-dependent hydrolases"/>
    <property type="match status" value="1"/>
</dbReference>
<name>A0A975C3J4_9CAUL</name>
<evidence type="ECO:0000259" key="1">
    <source>
        <dbReference type="Pfam" id="PF07969"/>
    </source>
</evidence>
<dbReference type="SUPFAM" id="SSF51556">
    <property type="entry name" value="Metallo-dependent hydrolases"/>
    <property type="match status" value="1"/>
</dbReference>
<gene>
    <name evidence="2" type="ORF">IFJ75_04720</name>
</gene>
<dbReference type="EMBL" id="CP062222">
    <property type="protein sequence ID" value="QTC93198.1"/>
    <property type="molecule type" value="Genomic_DNA"/>
</dbReference>
<dbReference type="InterPro" id="IPR011059">
    <property type="entry name" value="Metal-dep_hydrolase_composite"/>
</dbReference>
<dbReference type="GO" id="GO:0016810">
    <property type="term" value="F:hydrolase activity, acting on carbon-nitrogen (but not peptide) bonds"/>
    <property type="evidence" value="ECO:0007669"/>
    <property type="project" value="InterPro"/>
</dbReference>
<sequence>MTSAATAPQPGADTIYFGGPIITINQASPSAEAVAIKDGKIVAVGARASVFAAEKGSATTLYDLKGRTLIPGFVDAHSHFTDVSLQAVTANLLSPPDGPVKTIPDMQAVLRGFISTSPMVKAHGVVIGMNLDDSQLEERRFPTRHDLDAVSTELPIFVTHQSGHLAVLNSRALAMVGITADTPSPAGGAIEREADGRTPDGVLKETAFFAIMPKMVPAFTPGEYRQNIEAAQRIYIENGFTTVQDGKTSAANVAALPVLNAEGVLKIDIVAYPDLVAVGDAPVLDGPLMSREYTGHLRIGGVKVTLDGSPQGKTAWFTEPYFKAPDGEEVDYAGLPAFTDETLQPLVDMAYTNHWQLLAHINGDAAIDQLIRVVSKAQSCHGYPDSRTVMVHGQFLRADQIPALKTLGIFPALFPMHTFYWGDWHRQSVAGPERAENISPTGWVLQSGLMTSIHSDAPVVFPNSMVLISTAVNRTTRSGYVLGPAQRLTPLQALYAMTLWPAYQHFEEGSKGSIEVGKRADLLILSANPLTAPVRTLDQIKVDETIKDGISIYQRERAP</sequence>
<protein>
    <submittedName>
        <fullName evidence="2">Amidohydrolase</fullName>
    </submittedName>
</protein>
<dbReference type="Proteomes" id="UP000663918">
    <property type="component" value="Chromosome"/>
</dbReference>
<evidence type="ECO:0000313" key="3">
    <source>
        <dbReference type="Proteomes" id="UP000663918"/>
    </source>
</evidence>
<proteinExistence type="predicted"/>
<dbReference type="AlphaFoldDB" id="A0A975C3J4"/>
<dbReference type="RefSeq" id="WP_207931491.1">
    <property type="nucleotide sequence ID" value="NZ_CP062222.1"/>
</dbReference>
<feature type="domain" description="Amidohydrolase 3" evidence="1">
    <location>
        <begin position="62"/>
        <end position="552"/>
    </location>
</feature>
<dbReference type="SUPFAM" id="SSF51338">
    <property type="entry name" value="Composite domain of metallo-dependent hydrolases"/>
    <property type="match status" value="1"/>
</dbReference>
<dbReference type="PANTHER" id="PTHR22642:SF2">
    <property type="entry name" value="PROTEIN LONG AFTER FAR-RED 3"/>
    <property type="match status" value="1"/>
</dbReference>